<name>A0A1Y1VLH8_9FUNG</name>
<keyword evidence="2" id="KW-0732">Signal</keyword>
<feature type="chain" id="PRO_5013276892" evidence="2">
    <location>
        <begin position="25"/>
        <end position="314"/>
    </location>
</feature>
<evidence type="ECO:0000256" key="2">
    <source>
        <dbReference type="SAM" id="SignalP"/>
    </source>
</evidence>
<dbReference type="Gene3D" id="3.40.50.1820">
    <property type="entry name" value="alpha/beta hydrolase"/>
    <property type="match status" value="1"/>
</dbReference>
<dbReference type="GO" id="GO:0016787">
    <property type="term" value="F:hydrolase activity"/>
    <property type="evidence" value="ECO:0007669"/>
    <property type="project" value="UniProtKB-KW"/>
</dbReference>
<dbReference type="PANTHER" id="PTHR48081:SF33">
    <property type="entry name" value="KYNURENINE FORMAMIDASE"/>
    <property type="match status" value="1"/>
</dbReference>
<dbReference type="Proteomes" id="UP000193719">
    <property type="component" value="Unassembled WGS sequence"/>
</dbReference>
<evidence type="ECO:0000259" key="3">
    <source>
        <dbReference type="Pfam" id="PF20434"/>
    </source>
</evidence>
<comment type="caution">
    <text evidence="4">The sequence shown here is derived from an EMBL/GenBank/DDBJ whole genome shotgun (WGS) entry which is preliminary data.</text>
</comment>
<evidence type="ECO:0000256" key="1">
    <source>
        <dbReference type="ARBA" id="ARBA00022801"/>
    </source>
</evidence>
<evidence type="ECO:0000313" key="4">
    <source>
        <dbReference type="EMBL" id="ORX59318.1"/>
    </source>
</evidence>
<feature type="signal peptide" evidence="2">
    <location>
        <begin position="1"/>
        <end position="24"/>
    </location>
</feature>
<dbReference type="InterPro" id="IPR050300">
    <property type="entry name" value="GDXG_lipolytic_enzyme"/>
</dbReference>
<dbReference type="STRING" id="1754191.A0A1Y1VLH8"/>
<dbReference type="InterPro" id="IPR049492">
    <property type="entry name" value="BD-FAE-like_dom"/>
</dbReference>
<reference evidence="4 5" key="2">
    <citation type="submission" date="2016-08" db="EMBL/GenBank/DDBJ databases">
        <title>Pervasive Adenine N6-methylation of Active Genes in Fungi.</title>
        <authorList>
            <consortium name="DOE Joint Genome Institute"/>
            <person name="Mondo S.J."/>
            <person name="Dannebaum R.O."/>
            <person name="Kuo R.C."/>
            <person name="Labutti K."/>
            <person name="Haridas S."/>
            <person name="Kuo A."/>
            <person name="Salamov A."/>
            <person name="Ahrendt S.R."/>
            <person name="Lipzen A."/>
            <person name="Sullivan W."/>
            <person name="Andreopoulos W.B."/>
            <person name="Clum A."/>
            <person name="Lindquist E."/>
            <person name="Daum C."/>
            <person name="Ramamoorthy G.K."/>
            <person name="Gryganskyi A."/>
            <person name="Culley D."/>
            <person name="Magnuson J.K."/>
            <person name="James T.Y."/>
            <person name="O'Malley M.A."/>
            <person name="Stajich J.E."/>
            <person name="Spatafora J.W."/>
            <person name="Visel A."/>
            <person name="Grigoriev I.V."/>
        </authorList>
    </citation>
    <scope>NUCLEOTIDE SEQUENCE [LARGE SCALE GENOMIC DNA]</scope>
    <source>
        <strain evidence="5">finn</strain>
    </source>
</reference>
<dbReference type="OrthoDB" id="19653at2759"/>
<gene>
    <name evidence="4" type="ORF">BCR36DRAFT_317428</name>
</gene>
<proteinExistence type="predicted"/>
<keyword evidence="5" id="KW-1185">Reference proteome</keyword>
<reference evidence="4 5" key="1">
    <citation type="submission" date="2016-08" db="EMBL/GenBank/DDBJ databases">
        <title>Genomes of anaerobic fungi encode conserved fungal cellulosomes for biomass hydrolysis.</title>
        <authorList>
            <consortium name="DOE Joint Genome Institute"/>
            <person name="Haitjema C.H."/>
            <person name="Gilmore S.P."/>
            <person name="Henske J.K."/>
            <person name="Solomon K.V."/>
            <person name="De Groot R."/>
            <person name="Kuo A."/>
            <person name="Mondo S.J."/>
            <person name="Salamov A.A."/>
            <person name="Labutti K."/>
            <person name="Zhao Z."/>
            <person name="Chiniquy J."/>
            <person name="Barry K."/>
            <person name="Brewer H.M."/>
            <person name="Purvine S.O."/>
            <person name="Wright A.T."/>
            <person name="Boxma B."/>
            <person name="Van Alen T."/>
            <person name="Hackstein J.H."/>
            <person name="Baker S.E."/>
            <person name="Grigoriev I.V."/>
            <person name="O'Malley M.A."/>
        </authorList>
    </citation>
    <scope>NUCLEOTIDE SEQUENCE [LARGE SCALE GENOMIC DNA]</scope>
    <source>
        <strain evidence="5">finn</strain>
    </source>
</reference>
<dbReference type="PANTHER" id="PTHR48081">
    <property type="entry name" value="AB HYDROLASE SUPERFAMILY PROTEIN C4A8.06C"/>
    <property type="match status" value="1"/>
</dbReference>
<dbReference type="SUPFAM" id="SSF53474">
    <property type="entry name" value="alpha/beta-Hydrolases"/>
    <property type="match status" value="1"/>
</dbReference>
<keyword evidence="1 4" id="KW-0378">Hydrolase</keyword>
<sequence length="314" mass="35618">MKVSYLLHVFIIFFISVFTHNVKGKDSIIESNLVKITLKYTEESELDIYYDNEKIDIKRPVIIHVHGGGWAEGSKDKEAYMGEFFQKKDFVSVLINYRLYSEINELDDMVEDVYKAIQWVVNNINQYGGDSEQITLIGHSAGANLNTLTMVKAALNMMVNGVQLQPFHLKHIISLNGHYEIENDSELSVKINVLKVAGVIPGLGFLKDYGKAREKLLVGKENDSNDQCKILKGMNDKSIIFLGADKYTFVECNFDVVVPYGTAKPMIEQLERTVEQIIIDHKVYPGGHNYILDGIKNKNSKIENELLSIVESVY</sequence>
<dbReference type="EMBL" id="MCFH01000003">
    <property type="protein sequence ID" value="ORX59318.1"/>
    <property type="molecule type" value="Genomic_DNA"/>
</dbReference>
<dbReference type="AlphaFoldDB" id="A0A1Y1VLH8"/>
<dbReference type="Pfam" id="PF20434">
    <property type="entry name" value="BD-FAE"/>
    <property type="match status" value="1"/>
</dbReference>
<organism evidence="4 5">
    <name type="scientific">Piromyces finnis</name>
    <dbReference type="NCBI Taxonomy" id="1754191"/>
    <lineage>
        <taxon>Eukaryota</taxon>
        <taxon>Fungi</taxon>
        <taxon>Fungi incertae sedis</taxon>
        <taxon>Chytridiomycota</taxon>
        <taxon>Chytridiomycota incertae sedis</taxon>
        <taxon>Neocallimastigomycetes</taxon>
        <taxon>Neocallimastigales</taxon>
        <taxon>Neocallimastigaceae</taxon>
        <taxon>Piromyces</taxon>
    </lineage>
</organism>
<feature type="domain" description="BD-FAE-like" evidence="3">
    <location>
        <begin position="46"/>
        <end position="183"/>
    </location>
</feature>
<evidence type="ECO:0000313" key="5">
    <source>
        <dbReference type="Proteomes" id="UP000193719"/>
    </source>
</evidence>
<accession>A0A1Y1VLH8</accession>
<protein>
    <submittedName>
        <fullName evidence="4">Alpha/beta-hydrolase</fullName>
    </submittedName>
</protein>
<dbReference type="InterPro" id="IPR029058">
    <property type="entry name" value="AB_hydrolase_fold"/>
</dbReference>